<name>A0AAW0QP67_9PEZI</name>
<dbReference type="EMBL" id="JAQQWP010000007">
    <property type="protein sequence ID" value="KAK8109754.1"/>
    <property type="molecule type" value="Genomic_DNA"/>
</dbReference>
<protein>
    <submittedName>
        <fullName evidence="1">Uncharacterized protein</fullName>
    </submittedName>
</protein>
<proteinExistence type="predicted"/>
<gene>
    <name evidence="1" type="ORF">PG999_007891</name>
</gene>
<evidence type="ECO:0000313" key="1">
    <source>
        <dbReference type="EMBL" id="KAK8109754.1"/>
    </source>
</evidence>
<sequence>MEDKKAHVITKSASGGISTSIYMRTNSGVMMWSPKGISRYHGRASLDQDTFAAIAKLSDFVGVMVHEGLLGPGLALCMAEKALCEARQVLAQFEPIGRAEEISAETAYANGIRQGVMVEFKNYDPDRDVQTPPGGMNNQWMGQQQLNYGFQQGGGGLNPMAMNQFMAMN</sequence>
<comment type="caution">
    <text evidence="1">The sequence shown here is derived from an EMBL/GenBank/DDBJ whole genome shotgun (WGS) entry which is preliminary data.</text>
</comment>
<accession>A0AAW0QP67</accession>
<reference evidence="1 2" key="1">
    <citation type="submission" date="2023-01" db="EMBL/GenBank/DDBJ databases">
        <title>Analysis of 21 Apiospora genomes using comparative genomics revels a genus with tremendous synthesis potential of carbohydrate active enzymes and secondary metabolites.</title>
        <authorList>
            <person name="Sorensen T."/>
        </authorList>
    </citation>
    <scope>NUCLEOTIDE SEQUENCE [LARGE SCALE GENOMIC DNA]</scope>
    <source>
        <strain evidence="1 2">CBS 117206</strain>
    </source>
</reference>
<dbReference type="AlphaFoldDB" id="A0AAW0QP67"/>
<evidence type="ECO:0000313" key="2">
    <source>
        <dbReference type="Proteomes" id="UP001392437"/>
    </source>
</evidence>
<dbReference type="Proteomes" id="UP001392437">
    <property type="component" value="Unassembled WGS sequence"/>
</dbReference>
<keyword evidence="2" id="KW-1185">Reference proteome</keyword>
<organism evidence="1 2">
    <name type="scientific">Apiospora kogelbergensis</name>
    <dbReference type="NCBI Taxonomy" id="1337665"/>
    <lineage>
        <taxon>Eukaryota</taxon>
        <taxon>Fungi</taxon>
        <taxon>Dikarya</taxon>
        <taxon>Ascomycota</taxon>
        <taxon>Pezizomycotina</taxon>
        <taxon>Sordariomycetes</taxon>
        <taxon>Xylariomycetidae</taxon>
        <taxon>Amphisphaeriales</taxon>
        <taxon>Apiosporaceae</taxon>
        <taxon>Apiospora</taxon>
    </lineage>
</organism>